<dbReference type="EMBL" id="CAICTM010001264">
    <property type="protein sequence ID" value="CAB9522089.1"/>
    <property type="molecule type" value="Genomic_DNA"/>
</dbReference>
<reference evidence="2" key="1">
    <citation type="submission" date="2020-06" db="EMBL/GenBank/DDBJ databases">
        <authorList>
            <consortium name="Plant Systems Biology data submission"/>
        </authorList>
    </citation>
    <scope>NUCLEOTIDE SEQUENCE</scope>
    <source>
        <strain evidence="2">D6</strain>
    </source>
</reference>
<keyword evidence="3" id="KW-1185">Reference proteome</keyword>
<dbReference type="AlphaFoldDB" id="A0A9N8EN49"/>
<evidence type="ECO:0000313" key="2">
    <source>
        <dbReference type="EMBL" id="CAB9522089.1"/>
    </source>
</evidence>
<protein>
    <submittedName>
        <fullName evidence="2">Uncharacterized protein</fullName>
    </submittedName>
</protein>
<proteinExistence type="predicted"/>
<accession>A0A9N8EN49</accession>
<comment type="caution">
    <text evidence="2">The sequence shown here is derived from an EMBL/GenBank/DDBJ whole genome shotgun (WGS) entry which is preliminary data.</text>
</comment>
<sequence length="121" mass="13692">MKVHVQCRVHEYIVHDENPLQHQQKLLRLRVGLITHTDRIEASNPLSNISTVSPQALLSLSCCTRLAELLQLSLHDYSRYRKRTSELLQTRPVSSLTPENTTTASIHSTSEPTSYLGSDQT</sequence>
<evidence type="ECO:0000313" key="3">
    <source>
        <dbReference type="Proteomes" id="UP001153069"/>
    </source>
</evidence>
<dbReference type="Proteomes" id="UP001153069">
    <property type="component" value="Unassembled WGS sequence"/>
</dbReference>
<name>A0A9N8EN49_9STRA</name>
<gene>
    <name evidence="2" type="ORF">SEMRO_1266_G257601.1</name>
</gene>
<evidence type="ECO:0000256" key="1">
    <source>
        <dbReference type="SAM" id="MobiDB-lite"/>
    </source>
</evidence>
<feature type="region of interest" description="Disordered" evidence="1">
    <location>
        <begin position="88"/>
        <end position="121"/>
    </location>
</feature>
<organism evidence="2 3">
    <name type="scientific">Seminavis robusta</name>
    <dbReference type="NCBI Taxonomy" id="568900"/>
    <lineage>
        <taxon>Eukaryota</taxon>
        <taxon>Sar</taxon>
        <taxon>Stramenopiles</taxon>
        <taxon>Ochrophyta</taxon>
        <taxon>Bacillariophyta</taxon>
        <taxon>Bacillariophyceae</taxon>
        <taxon>Bacillariophycidae</taxon>
        <taxon>Naviculales</taxon>
        <taxon>Naviculaceae</taxon>
        <taxon>Seminavis</taxon>
    </lineage>
</organism>